<proteinExistence type="predicted"/>
<name>A0AAD9AEC1_9PEZI</name>
<reference evidence="1" key="1">
    <citation type="submission" date="2023-01" db="EMBL/GenBank/DDBJ databases">
        <title>Colletotrichum chrysophilum M932 genome sequence.</title>
        <authorList>
            <person name="Baroncelli R."/>
        </authorList>
    </citation>
    <scope>NUCLEOTIDE SEQUENCE</scope>
    <source>
        <strain evidence="1">M932</strain>
    </source>
</reference>
<evidence type="ECO:0000313" key="1">
    <source>
        <dbReference type="EMBL" id="KAK1846611.1"/>
    </source>
</evidence>
<organism evidence="1 2">
    <name type="scientific">Colletotrichum chrysophilum</name>
    <dbReference type="NCBI Taxonomy" id="1836956"/>
    <lineage>
        <taxon>Eukaryota</taxon>
        <taxon>Fungi</taxon>
        <taxon>Dikarya</taxon>
        <taxon>Ascomycota</taxon>
        <taxon>Pezizomycotina</taxon>
        <taxon>Sordariomycetes</taxon>
        <taxon>Hypocreomycetidae</taxon>
        <taxon>Glomerellales</taxon>
        <taxon>Glomerellaceae</taxon>
        <taxon>Colletotrichum</taxon>
        <taxon>Colletotrichum gloeosporioides species complex</taxon>
    </lineage>
</organism>
<accession>A0AAD9AEC1</accession>
<protein>
    <submittedName>
        <fullName evidence="1">Uncharacterized protein</fullName>
    </submittedName>
</protein>
<keyword evidence="2" id="KW-1185">Reference proteome</keyword>
<sequence>MQPMRLQISPTAAIPRFQTKNAASLSRSSKIWATEKYRIGATSRNPKPAESLSDSISTHIHRATSVFMASLRMRELTDLRTAWIIAATSLATHFLTAPTYHRFKRSSAPPRQSCLMGAKSSSSLVNHWSPWVSAPKMRSSHSSKSSTVTMFHSRVVIGFTSHWNRTRLILAPSNSNMVPKSRYTNNNMKGMQDLRGLGRRWCS</sequence>
<comment type="caution">
    <text evidence="1">The sequence shown here is derived from an EMBL/GenBank/DDBJ whole genome shotgun (WGS) entry which is preliminary data.</text>
</comment>
<dbReference type="Proteomes" id="UP001243330">
    <property type="component" value="Unassembled WGS sequence"/>
</dbReference>
<evidence type="ECO:0000313" key="2">
    <source>
        <dbReference type="Proteomes" id="UP001243330"/>
    </source>
</evidence>
<dbReference type="EMBL" id="JAQOWY010000230">
    <property type="protein sequence ID" value="KAK1846611.1"/>
    <property type="molecule type" value="Genomic_DNA"/>
</dbReference>
<gene>
    <name evidence="1" type="ORF">CCHR01_10774</name>
</gene>
<dbReference type="AlphaFoldDB" id="A0AAD9AEC1"/>